<protein>
    <recommendedName>
        <fullName evidence="2">SCP2 domain-containing protein</fullName>
    </recommendedName>
</protein>
<gene>
    <name evidence="1" type="ORF">AAIA72_00630</name>
</gene>
<sequence length="190" mass="21325">MIKKQQLALQYSAKRAYVATMMEVVGRALAALTAEDEQTRETLAVLPEGFRFAMKVMPDGPGLMLRKNAKGVFVYEGAPRPGQRADLTILIKHIEHAFRMLTFQESTAQAFANDRMLVDGEIGYAVRMVRALNRLETIILPRLIAERAVKEVEDLPLPEKLQSAARVYSGVVKDWIQTGIKELSRQVRVA</sequence>
<dbReference type="RefSeq" id="WP_369601530.1">
    <property type="nucleotide sequence ID" value="NZ_CP154858.1"/>
</dbReference>
<dbReference type="AlphaFoldDB" id="A0AB39UWK5"/>
<reference evidence="1" key="1">
    <citation type="submission" date="2024-05" db="EMBL/GenBank/DDBJ databases">
        <title>Genome sequencing of novel strain.</title>
        <authorList>
            <person name="Ganbat D."/>
            <person name="Ganbat S."/>
            <person name="Lee S.-J."/>
        </authorList>
    </citation>
    <scope>NUCLEOTIDE SEQUENCE</scope>
    <source>
        <strain evidence="1">SMD15-11</strain>
    </source>
</reference>
<evidence type="ECO:0008006" key="2">
    <source>
        <dbReference type="Google" id="ProtNLM"/>
    </source>
</evidence>
<name>A0AB39UWK5_9GAMM</name>
<dbReference type="KEGG" id="tcd:AAIA72_00630"/>
<organism evidence="1">
    <name type="scientific">Thermohahella caldifontis</name>
    <dbReference type="NCBI Taxonomy" id="3142973"/>
    <lineage>
        <taxon>Bacteria</taxon>
        <taxon>Pseudomonadati</taxon>
        <taxon>Pseudomonadota</taxon>
        <taxon>Gammaproteobacteria</taxon>
        <taxon>Oceanospirillales</taxon>
        <taxon>Hahellaceae</taxon>
        <taxon>Thermohahella</taxon>
    </lineage>
</organism>
<accession>A0AB39UWK5</accession>
<proteinExistence type="predicted"/>
<dbReference type="EMBL" id="CP154858">
    <property type="protein sequence ID" value="XDT72524.1"/>
    <property type="molecule type" value="Genomic_DNA"/>
</dbReference>
<evidence type="ECO:0000313" key="1">
    <source>
        <dbReference type="EMBL" id="XDT72524.1"/>
    </source>
</evidence>